<dbReference type="SUPFAM" id="SSF48452">
    <property type="entry name" value="TPR-like"/>
    <property type="match status" value="1"/>
</dbReference>
<dbReference type="CDD" id="cd15830">
    <property type="entry name" value="BamD"/>
    <property type="match status" value="1"/>
</dbReference>
<organism evidence="7 8">
    <name type="scientific">Uliginosibacterium sediminicola</name>
    <dbReference type="NCBI Taxonomy" id="2024550"/>
    <lineage>
        <taxon>Bacteria</taxon>
        <taxon>Pseudomonadati</taxon>
        <taxon>Pseudomonadota</taxon>
        <taxon>Betaproteobacteria</taxon>
        <taxon>Rhodocyclales</taxon>
        <taxon>Zoogloeaceae</taxon>
        <taxon>Uliginosibacterium</taxon>
    </lineage>
</organism>
<feature type="signal peptide" evidence="5">
    <location>
        <begin position="1"/>
        <end position="23"/>
    </location>
</feature>
<evidence type="ECO:0000256" key="4">
    <source>
        <dbReference type="HAMAP-Rule" id="MF_00922"/>
    </source>
</evidence>
<keyword evidence="2 4" id="KW-0472">Membrane</keyword>
<keyword evidence="1 4" id="KW-0732">Signal</keyword>
<evidence type="ECO:0000313" key="7">
    <source>
        <dbReference type="EMBL" id="MEN3069727.1"/>
    </source>
</evidence>
<comment type="caution">
    <text evidence="7">The sequence shown here is derived from an EMBL/GenBank/DDBJ whole genome shotgun (WGS) entry which is preliminary data.</text>
</comment>
<protein>
    <recommendedName>
        <fullName evidence="4">Outer membrane protein assembly factor BamD</fullName>
    </recommendedName>
</protein>
<evidence type="ECO:0000256" key="3">
    <source>
        <dbReference type="ARBA" id="ARBA00023237"/>
    </source>
</evidence>
<dbReference type="PANTHER" id="PTHR37423">
    <property type="entry name" value="SOLUBLE LYTIC MUREIN TRANSGLYCOSYLASE-RELATED"/>
    <property type="match status" value="1"/>
</dbReference>
<proteinExistence type="inferred from homology"/>
<keyword evidence="3 4" id="KW-0998">Cell outer membrane</keyword>
<name>A0ABU9Z1U1_9RHOO</name>
<comment type="subcellular location">
    <subcellularLocation>
        <location evidence="4">Cell outer membrane</location>
        <topology evidence="4">Lipid-anchor</topology>
    </subcellularLocation>
</comment>
<dbReference type="EMBL" id="JBDIVE010000008">
    <property type="protein sequence ID" value="MEN3069727.1"/>
    <property type="molecule type" value="Genomic_DNA"/>
</dbReference>
<evidence type="ECO:0000256" key="5">
    <source>
        <dbReference type="SAM" id="SignalP"/>
    </source>
</evidence>
<feature type="chain" id="PRO_5045294765" description="Outer membrane protein assembly factor BamD" evidence="5">
    <location>
        <begin position="24"/>
        <end position="261"/>
    </location>
</feature>
<dbReference type="NCBIfam" id="TIGR03302">
    <property type="entry name" value="OM_YfiO"/>
    <property type="match status" value="1"/>
</dbReference>
<comment type="similarity">
    <text evidence="4">Belongs to the BamD family.</text>
</comment>
<keyword evidence="4" id="KW-0449">Lipoprotein</keyword>
<dbReference type="InterPro" id="IPR039565">
    <property type="entry name" value="BamD-like"/>
</dbReference>
<reference evidence="7 8" key="1">
    <citation type="journal article" date="2018" name="Int. J. Syst. Evol. Microbiol.">
        <title>Uliginosibacterium sediminicola sp. nov., isolated from freshwater sediment.</title>
        <authorList>
            <person name="Hwang W.M."/>
            <person name="Kim S.M."/>
            <person name="Kang K."/>
            <person name="Ahn T.Y."/>
        </authorList>
    </citation>
    <scope>NUCLEOTIDE SEQUENCE [LARGE SCALE GENOMIC DNA]</scope>
    <source>
        <strain evidence="7 8">M1-21</strain>
    </source>
</reference>
<evidence type="ECO:0000259" key="6">
    <source>
        <dbReference type="Pfam" id="PF13525"/>
    </source>
</evidence>
<keyword evidence="8" id="KW-1185">Reference proteome</keyword>
<dbReference type="InterPro" id="IPR017689">
    <property type="entry name" value="BamD"/>
</dbReference>
<evidence type="ECO:0000256" key="1">
    <source>
        <dbReference type="ARBA" id="ARBA00022729"/>
    </source>
</evidence>
<feature type="domain" description="Outer membrane lipoprotein BamD-like" evidence="6">
    <location>
        <begin position="38"/>
        <end position="236"/>
    </location>
</feature>
<dbReference type="Gene3D" id="1.25.40.10">
    <property type="entry name" value="Tetratricopeptide repeat domain"/>
    <property type="match status" value="1"/>
</dbReference>
<gene>
    <name evidence="4" type="primary">bamD</name>
    <name evidence="7" type="ORF">ABDB84_14665</name>
</gene>
<dbReference type="PANTHER" id="PTHR37423:SF2">
    <property type="entry name" value="MEMBRANE-BOUND LYTIC MUREIN TRANSGLYCOSYLASE C"/>
    <property type="match status" value="1"/>
</dbReference>
<dbReference type="PROSITE" id="PS51257">
    <property type="entry name" value="PROKAR_LIPOPROTEIN"/>
    <property type="match status" value="1"/>
</dbReference>
<sequence length="261" mass="29627">MFKLTPSSVPVVAVLCLMLSLTACDSTPPRLKGESPQAMLDEAKALQSSGSWEQAIKGFEQLEATFPYGRQAQQAQLEIAYTYYRMHESASAIAACDRFIKQYPQHPNVDYAYYLKALSTLMPEDEILNFVYQRDMANLDLAATREAFDIFKQLVQNYPNSIYAPDSRQRMINIADALARGELNIARYYLRRGAPLAAANRAKDLLRNHPDSRVIEETLALMAASYKQMGLESLRVDAERVLRQNYPNSAWLSRDYVPPER</sequence>
<evidence type="ECO:0000256" key="2">
    <source>
        <dbReference type="ARBA" id="ARBA00023136"/>
    </source>
</evidence>
<dbReference type="Pfam" id="PF13525">
    <property type="entry name" value="YfiO"/>
    <property type="match status" value="1"/>
</dbReference>
<dbReference type="HAMAP" id="MF_00922">
    <property type="entry name" value="OM_assembly_BamD"/>
    <property type="match status" value="1"/>
</dbReference>
<comment type="subunit">
    <text evidence="4">Part of the Bam complex.</text>
</comment>
<dbReference type="Proteomes" id="UP001410394">
    <property type="component" value="Unassembled WGS sequence"/>
</dbReference>
<comment type="function">
    <text evidence="4">Part of the outer membrane protein assembly complex, which is involved in assembly and insertion of beta-barrel proteins into the outer membrane.</text>
</comment>
<evidence type="ECO:0000313" key="8">
    <source>
        <dbReference type="Proteomes" id="UP001410394"/>
    </source>
</evidence>
<dbReference type="InterPro" id="IPR011990">
    <property type="entry name" value="TPR-like_helical_dom_sf"/>
</dbReference>
<dbReference type="RefSeq" id="WP_345920497.1">
    <property type="nucleotide sequence ID" value="NZ_JBDIVE010000008.1"/>
</dbReference>
<keyword evidence="4" id="KW-0564">Palmitate</keyword>
<accession>A0ABU9Z1U1</accession>